<sequence>MSRYFIWRRNVYTSHIHIKKATTFWFIAHSVVQGINDLAILALWPLMKFFKMWGRIAEGEEFCTTLSDVELQELRGRDEIIEYPFEKCPKNLFFPRWAKGWLIKDGTMVIELSDDYLKSLENIKKFKQEDLL</sequence>
<keyword evidence="1" id="KW-1133">Transmembrane helix</keyword>
<evidence type="ECO:0000313" key="2">
    <source>
        <dbReference type="EMBL" id="KKL86968.1"/>
    </source>
</evidence>
<keyword evidence="1" id="KW-0472">Membrane</keyword>
<feature type="transmembrane region" description="Helical" evidence="1">
    <location>
        <begin position="24"/>
        <end position="46"/>
    </location>
</feature>
<dbReference type="AlphaFoldDB" id="A0A0F9FL13"/>
<protein>
    <submittedName>
        <fullName evidence="2">Uncharacterized protein</fullName>
    </submittedName>
</protein>
<keyword evidence="1" id="KW-0812">Transmembrane</keyword>
<gene>
    <name evidence="2" type="ORF">LCGC14_1939430</name>
</gene>
<dbReference type="EMBL" id="LAZR01020964">
    <property type="protein sequence ID" value="KKL86968.1"/>
    <property type="molecule type" value="Genomic_DNA"/>
</dbReference>
<name>A0A0F9FL13_9ZZZZ</name>
<comment type="caution">
    <text evidence="2">The sequence shown here is derived from an EMBL/GenBank/DDBJ whole genome shotgun (WGS) entry which is preliminary data.</text>
</comment>
<organism evidence="2">
    <name type="scientific">marine sediment metagenome</name>
    <dbReference type="NCBI Taxonomy" id="412755"/>
    <lineage>
        <taxon>unclassified sequences</taxon>
        <taxon>metagenomes</taxon>
        <taxon>ecological metagenomes</taxon>
    </lineage>
</organism>
<proteinExistence type="predicted"/>
<accession>A0A0F9FL13</accession>
<reference evidence="2" key="1">
    <citation type="journal article" date="2015" name="Nature">
        <title>Complex archaea that bridge the gap between prokaryotes and eukaryotes.</title>
        <authorList>
            <person name="Spang A."/>
            <person name="Saw J.H."/>
            <person name="Jorgensen S.L."/>
            <person name="Zaremba-Niedzwiedzka K."/>
            <person name="Martijn J."/>
            <person name="Lind A.E."/>
            <person name="van Eijk R."/>
            <person name="Schleper C."/>
            <person name="Guy L."/>
            <person name="Ettema T.J."/>
        </authorList>
    </citation>
    <scope>NUCLEOTIDE SEQUENCE</scope>
</reference>
<evidence type="ECO:0000256" key="1">
    <source>
        <dbReference type="SAM" id="Phobius"/>
    </source>
</evidence>